<reference evidence="2 3" key="1">
    <citation type="submission" date="2024-11" db="EMBL/GenBank/DDBJ databases">
        <title>Adaptive evolution of stress response genes in parasites aligns with host niche diversity.</title>
        <authorList>
            <person name="Hahn C."/>
            <person name="Resl P."/>
        </authorList>
    </citation>
    <scope>NUCLEOTIDE SEQUENCE [LARGE SCALE GENOMIC DNA]</scope>
    <source>
        <strain evidence="2">EGGRZ-B1_66</strain>
        <tissue evidence="2">Body</tissue>
    </source>
</reference>
<evidence type="ECO:0000313" key="2">
    <source>
        <dbReference type="EMBL" id="KAL3317446.1"/>
    </source>
</evidence>
<dbReference type="Proteomes" id="UP001626550">
    <property type="component" value="Unassembled WGS sequence"/>
</dbReference>
<feature type="compositionally biased region" description="Polar residues" evidence="1">
    <location>
        <begin position="202"/>
        <end position="211"/>
    </location>
</feature>
<feature type="compositionally biased region" description="Polar residues" evidence="1">
    <location>
        <begin position="61"/>
        <end position="74"/>
    </location>
</feature>
<gene>
    <name evidence="2" type="ORF">Ciccas_003899</name>
</gene>
<comment type="caution">
    <text evidence="2">The sequence shown here is derived from an EMBL/GenBank/DDBJ whole genome shotgun (WGS) entry which is preliminary data.</text>
</comment>
<evidence type="ECO:0000313" key="3">
    <source>
        <dbReference type="Proteomes" id="UP001626550"/>
    </source>
</evidence>
<feature type="region of interest" description="Disordered" evidence="1">
    <location>
        <begin position="1"/>
        <end position="98"/>
    </location>
</feature>
<name>A0ABD2QD26_9PLAT</name>
<sequence>MVQEQAPAAKRGRKSKPRVERVKITRPKRGVAHEPEQEQVRKISRVEDAGTSPLLRDSCIQDASSHFEQPQQVQEPEKYKATFSSPAPRSERLKPVHQLMAPPPDAFRELLKPDAETALDLSAPSAKEAETEEYEPEPPIRVDTYGIPNITCAQDRPLRVSEISLDFLKSPPESDNQESLKETPENCIPSAPASSDGDKTRSNSTLNTPPFSRSGADTFESDSTVSRSPYVEVAEVSTNTPINNHVAESVENNSFQDKQQEQTLIVEEQKVVMKEERQEQKNLNDEGEKEKEQDQQQDQEQKPVKEEEEEEKESVHSLPITDSSGASFAAREEQQPLIEYSDHEEEASNTHEESSKSPKEQENATNSQPAVRQISPTAERSRQDYAPYRQRRYSNPRHHHHWNNAPRPPGGFWRNAPYRWYNDSFDPQGGGSNPYWMHQNRRGNHRRRNW</sequence>
<dbReference type="EMBL" id="JBJKFK010000381">
    <property type="protein sequence ID" value="KAL3317446.1"/>
    <property type="molecule type" value="Genomic_DNA"/>
</dbReference>
<feature type="compositionally biased region" description="Polar residues" evidence="1">
    <location>
        <begin position="363"/>
        <end position="378"/>
    </location>
</feature>
<keyword evidence="3" id="KW-1185">Reference proteome</keyword>
<evidence type="ECO:0000256" key="1">
    <source>
        <dbReference type="SAM" id="MobiDB-lite"/>
    </source>
</evidence>
<feature type="compositionally biased region" description="Basic and acidic residues" evidence="1">
    <location>
        <begin position="267"/>
        <end position="305"/>
    </location>
</feature>
<organism evidence="2 3">
    <name type="scientific">Cichlidogyrus casuarinus</name>
    <dbReference type="NCBI Taxonomy" id="1844966"/>
    <lineage>
        <taxon>Eukaryota</taxon>
        <taxon>Metazoa</taxon>
        <taxon>Spiralia</taxon>
        <taxon>Lophotrochozoa</taxon>
        <taxon>Platyhelminthes</taxon>
        <taxon>Monogenea</taxon>
        <taxon>Monopisthocotylea</taxon>
        <taxon>Dactylogyridea</taxon>
        <taxon>Ancyrocephalidae</taxon>
        <taxon>Cichlidogyrus</taxon>
    </lineage>
</organism>
<feature type="compositionally biased region" description="Polar residues" evidence="1">
    <location>
        <begin position="250"/>
        <end position="263"/>
    </location>
</feature>
<feature type="region of interest" description="Disordered" evidence="1">
    <location>
        <begin position="163"/>
        <end position="387"/>
    </location>
</feature>
<accession>A0ABD2QD26</accession>
<feature type="compositionally biased region" description="Basic and acidic residues" evidence="1">
    <location>
        <begin position="346"/>
        <end position="362"/>
    </location>
</feature>
<proteinExistence type="predicted"/>
<feature type="compositionally biased region" description="Basic and acidic residues" evidence="1">
    <location>
        <begin position="31"/>
        <end position="48"/>
    </location>
</feature>
<protein>
    <submittedName>
        <fullName evidence="2">Uncharacterized protein</fullName>
    </submittedName>
</protein>
<feature type="region of interest" description="Disordered" evidence="1">
    <location>
        <begin position="116"/>
        <end position="148"/>
    </location>
</feature>
<dbReference type="AlphaFoldDB" id="A0ABD2QD26"/>